<reference evidence="3" key="1">
    <citation type="submission" date="2023-06" db="EMBL/GenBank/DDBJ databases">
        <title>Genome-scale phylogeny and comparative genomics of the fungal order Sordariales.</title>
        <authorList>
            <consortium name="Lawrence Berkeley National Laboratory"/>
            <person name="Hensen N."/>
            <person name="Bonometti L."/>
            <person name="Westerberg I."/>
            <person name="Brannstrom I.O."/>
            <person name="Guillou S."/>
            <person name="Cros-Aarteil S."/>
            <person name="Calhoun S."/>
            <person name="Haridas S."/>
            <person name="Kuo A."/>
            <person name="Mondo S."/>
            <person name="Pangilinan J."/>
            <person name="Riley R."/>
            <person name="LaButti K."/>
            <person name="Andreopoulos B."/>
            <person name="Lipzen A."/>
            <person name="Chen C."/>
            <person name="Yanf M."/>
            <person name="Daum C."/>
            <person name="Ng V."/>
            <person name="Clum A."/>
            <person name="Steindorff A."/>
            <person name="Ohm R."/>
            <person name="Martin F."/>
            <person name="Silar P."/>
            <person name="Natvig D."/>
            <person name="Lalanne C."/>
            <person name="Gautier V."/>
            <person name="Ament-velasquez S.L."/>
            <person name="Kruys A."/>
            <person name="Hutchinson M.I."/>
            <person name="Powell A.J."/>
            <person name="Barry K."/>
            <person name="Miller A.N."/>
            <person name="Grigoriev I.V."/>
            <person name="Debuchy R."/>
            <person name="Gladieux P."/>
            <person name="Thoren M.H."/>
            <person name="Johannesson H."/>
        </authorList>
    </citation>
    <scope>NUCLEOTIDE SEQUENCE</scope>
    <source>
        <strain evidence="3">SMH3391-2</strain>
    </source>
</reference>
<accession>A0AA39WZL5</accession>
<feature type="chain" id="PRO_5041209717" description="Secreted protein" evidence="2">
    <location>
        <begin position="25"/>
        <end position="222"/>
    </location>
</feature>
<protein>
    <recommendedName>
        <fullName evidence="5">Secreted protein</fullName>
    </recommendedName>
</protein>
<comment type="caution">
    <text evidence="3">The sequence shown here is derived from an EMBL/GenBank/DDBJ whole genome shotgun (WGS) entry which is preliminary data.</text>
</comment>
<keyword evidence="1" id="KW-0472">Membrane</keyword>
<organism evidence="3 4">
    <name type="scientific">Bombardia bombarda</name>
    <dbReference type="NCBI Taxonomy" id="252184"/>
    <lineage>
        <taxon>Eukaryota</taxon>
        <taxon>Fungi</taxon>
        <taxon>Dikarya</taxon>
        <taxon>Ascomycota</taxon>
        <taxon>Pezizomycotina</taxon>
        <taxon>Sordariomycetes</taxon>
        <taxon>Sordariomycetidae</taxon>
        <taxon>Sordariales</taxon>
        <taxon>Lasiosphaeriaceae</taxon>
        <taxon>Bombardia</taxon>
    </lineage>
</organism>
<keyword evidence="2" id="KW-0732">Signal</keyword>
<evidence type="ECO:0000313" key="4">
    <source>
        <dbReference type="Proteomes" id="UP001174934"/>
    </source>
</evidence>
<keyword evidence="4" id="KW-1185">Reference proteome</keyword>
<sequence length="222" mass="24587">MTNLRHWATLVILAPAADRTPSNAQQRPADFDLGACSAKCSQVCSQVASSCRPRHALLPVPGAATSATCAKRRQSPSSPSLGARWVGFIHHLFFFFFFSFALLQTALHTVAQWKDWWKASRGLQPTRLAQTTPRISALTQPGLAGLVLPRDCLRDLQSCLSCPSCLPWTVDCRLLIPCIAQPSPMELCRWTKVDKCRLAMRVTVGSQLLVKTVSWHQKRPIP</sequence>
<evidence type="ECO:0000313" key="3">
    <source>
        <dbReference type="EMBL" id="KAK0624557.1"/>
    </source>
</evidence>
<dbReference type="EMBL" id="JAULSR010000003">
    <property type="protein sequence ID" value="KAK0624557.1"/>
    <property type="molecule type" value="Genomic_DNA"/>
</dbReference>
<keyword evidence="1" id="KW-0812">Transmembrane</keyword>
<gene>
    <name evidence="3" type="ORF">B0T17DRAFT_244227</name>
</gene>
<evidence type="ECO:0000256" key="1">
    <source>
        <dbReference type="SAM" id="Phobius"/>
    </source>
</evidence>
<dbReference type="AlphaFoldDB" id="A0AA39WZL5"/>
<name>A0AA39WZL5_9PEZI</name>
<evidence type="ECO:0000256" key="2">
    <source>
        <dbReference type="SAM" id="SignalP"/>
    </source>
</evidence>
<dbReference type="Proteomes" id="UP001174934">
    <property type="component" value="Unassembled WGS sequence"/>
</dbReference>
<feature type="signal peptide" evidence="2">
    <location>
        <begin position="1"/>
        <end position="24"/>
    </location>
</feature>
<proteinExistence type="predicted"/>
<feature type="transmembrane region" description="Helical" evidence="1">
    <location>
        <begin position="88"/>
        <end position="111"/>
    </location>
</feature>
<keyword evidence="1" id="KW-1133">Transmembrane helix</keyword>
<evidence type="ECO:0008006" key="5">
    <source>
        <dbReference type="Google" id="ProtNLM"/>
    </source>
</evidence>